<keyword evidence="6" id="KW-1185">Reference proteome</keyword>
<sequence length="534" mass="61654">MSKLKLTDVEWKEFLFPDIFPEIFIAKSSDSNALSEGEVPFIGRSSVNNGFQGLYYVSKDKIVKKNCITVSMVGEPRSFYQPYDFTCSQNILVLRNDFLNKDISKFLISIIDNYLTSKGFGYGYPVGLNRVIKNKLMLPIDSHGQPNWQFMEDYIKQEQQQQAQQVIDYYERKLVDLAGEVVGLDKVEWKTFCLGEVFDLITKGSKGLNHLEKGISDGISYVGATNRNNGVLDFVEQKESLIYSGNAIAFIRNGEGSMGYSVYKKEDFVASQDITVGYNENLNEYNAKFITTVADQVRGKYNFGYKRNQERLKRETLTLPADKNGNPDFQYMSDFVKKLELDKVQEVLEYIYIYIKMKTILEEKVCEISWKDFWIEYICDVKSGVRLTKGNQEAGERPFIGASDSDNGVTAFVSNTNKSLDENVLGVNYNGSVVENFYHPYQAIFSDDVKRLNWKDGTIGNKYTYLFLKQMILSQKIKYAYGYKFNGERMKRQKIMLPVTEAGLPDYDYMKSYMQKQELEQIFKILNYLHQEKN</sequence>
<dbReference type="Proteomes" id="UP001549134">
    <property type="component" value="Unassembled WGS sequence"/>
</dbReference>
<dbReference type="Pfam" id="PF01420">
    <property type="entry name" value="Methylase_S"/>
    <property type="match status" value="3"/>
</dbReference>
<protein>
    <recommendedName>
        <fullName evidence="4">Type I restriction modification DNA specificity domain-containing protein</fullName>
    </recommendedName>
</protein>
<evidence type="ECO:0000256" key="1">
    <source>
        <dbReference type="ARBA" id="ARBA00010923"/>
    </source>
</evidence>
<accession>A0ABV2EQZ3</accession>
<evidence type="ECO:0000313" key="5">
    <source>
        <dbReference type="EMBL" id="MET3533483.1"/>
    </source>
</evidence>
<name>A0ABV2EQZ3_9STRE</name>
<organism evidence="5 6">
    <name type="scientific">Streptococcus parasuis</name>
    <dbReference type="NCBI Taxonomy" id="1501662"/>
    <lineage>
        <taxon>Bacteria</taxon>
        <taxon>Bacillati</taxon>
        <taxon>Bacillota</taxon>
        <taxon>Bacilli</taxon>
        <taxon>Lactobacillales</taxon>
        <taxon>Streptococcaceae</taxon>
        <taxon>Streptococcus</taxon>
    </lineage>
</organism>
<dbReference type="InterPro" id="IPR000055">
    <property type="entry name" value="Restrct_endonuc_typeI_TRD"/>
</dbReference>
<dbReference type="InterPro" id="IPR044946">
    <property type="entry name" value="Restrct_endonuc_typeI_TRD_sf"/>
</dbReference>
<proteinExistence type="inferred from homology"/>
<evidence type="ECO:0000259" key="4">
    <source>
        <dbReference type="Pfam" id="PF01420"/>
    </source>
</evidence>
<feature type="domain" description="Type I restriction modification DNA specificity" evidence="4">
    <location>
        <begin position="10"/>
        <end position="159"/>
    </location>
</feature>
<dbReference type="GeneID" id="78827797"/>
<comment type="caution">
    <text evidence="5">The sequence shown here is derived from an EMBL/GenBank/DDBJ whole genome shotgun (WGS) entry which is preliminary data.</text>
</comment>
<dbReference type="Gene3D" id="3.90.220.20">
    <property type="entry name" value="DNA methylase specificity domains"/>
    <property type="match status" value="3"/>
</dbReference>
<dbReference type="SUPFAM" id="SSF116734">
    <property type="entry name" value="DNA methylase specificity domain"/>
    <property type="match status" value="3"/>
</dbReference>
<feature type="domain" description="Type I restriction modification DNA specificity" evidence="4">
    <location>
        <begin position="369"/>
        <end position="521"/>
    </location>
</feature>
<keyword evidence="2" id="KW-0680">Restriction system</keyword>
<comment type="similarity">
    <text evidence="1">Belongs to the type-I restriction system S methylase family.</text>
</comment>
<keyword evidence="3" id="KW-0238">DNA-binding</keyword>
<feature type="domain" description="Type I restriction modification DNA specificity" evidence="4">
    <location>
        <begin position="187"/>
        <end position="343"/>
    </location>
</feature>
<evidence type="ECO:0000256" key="3">
    <source>
        <dbReference type="ARBA" id="ARBA00023125"/>
    </source>
</evidence>
<evidence type="ECO:0000313" key="6">
    <source>
        <dbReference type="Proteomes" id="UP001549134"/>
    </source>
</evidence>
<reference evidence="5 6" key="1">
    <citation type="submission" date="2024-06" db="EMBL/GenBank/DDBJ databases">
        <title>Genomic Encyclopedia of Type Strains, Phase IV (KMG-IV): sequencing the most valuable type-strain genomes for metagenomic binning, comparative biology and taxonomic classification.</title>
        <authorList>
            <person name="Goeker M."/>
        </authorList>
    </citation>
    <scope>NUCLEOTIDE SEQUENCE [LARGE SCALE GENOMIC DNA]</scope>
    <source>
        <strain evidence="5 6">DSM 29126</strain>
    </source>
</reference>
<evidence type="ECO:0000256" key="2">
    <source>
        <dbReference type="ARBA" id="ARBA00022747"/>
    </source>
</evidence>
<dbReference type="EMBL" id="JBEPLX010000005">
    <property type="protein sequence ID" value="MET3533483.1"/>
    <property type="molecule type" value="Genomic_DNA"/>
</dbReference>
<dbReference type="RefSeq" id="WP_237395337.1">
    <property type="nucleotide sequence ID" value="NZ_AP024276.1"/>
</dbReference>
<gene>
    <name evidence="5" type="ORF">ABID50_000639</name>
</gene>